<dbReference type="EMBL" id="UINC01019669">
    <property type="protein sequence ID" value="SVA83353.1"/>
    <property type="molecule type" value="Genomic_DNA"/>
</dbReference>
<evidence type="ECO:0000256" key="1">
    <source>
        <dbReference type="SAM" id="MobiDB-lite"/>
    </source>
</evidence>
<dbReference type="AlphaFoldDB" id="A0A381Z3H4"/>
<protein>
    <submittedName>
        <fullName evidence="2">Uncharacterized protein</fullName>
    </submittedName>
</protein>
<gene>
    <name evidence="2" type="ORF">METZ01_LOCUS136207</name>
</gene>
<feature type="compositionally biased region" description="Polar residues" evidence="1">
    <location>
        <begin position="293"/>
        <end position="314"/>
    </location>
</feature>
<feature type="region of interest" description="Disordered" evidence="1">
    <location>
        <begin position="1"/>
        <end position="25"/>
    </location>
</feature>
<feature type="compositionally biased region" description="Low complexity" evidence="1">
    <location>
        <begin position="279"/>
        <end position="288"/>
    </location>
</feature>
<accession>A0A381Z3H4</accession>
<feature type="region of interest" description="Disordered" evidence="1">
    <location>
        <begin position="279"/>
        <end position="334"/>
    </location>
</feature>
<evidence type="ECO:0000313" key="2">
    <source>
        <dbReference type="EMBL" id="SVA83353.1"/>
    </source>
</evidence>
<reference evidence="2" key="1">
    <citation type="submission" date="2018-05" db="EMBL/GenBank/DDBJ databases">
        <authorList>
            <person name="Lanie J.A."/>
            <person name="Ng W.-L."/>
            <person name="Kazmierczak K.M."/>
            <person name="Andrzejewski T.M."/>
            <person name="Davidsen T.M."/>
            <person name="Wayne K.J."/>
            <person name="Tettelin H."/>
            <person name="Glass J.I."/>
            <person name="Rusch D."/>
            <person name="Podicherti R."/>
            <person name="Tsui H.-C.T."/>
            <person name="Winkler M.E."/>
        </authorList>
    </citation>
    <scope>NUCLEOTIDE SEQUENCE</scope>
</reference>
<name>A0A381Z3H4_9ZZZZ</name>
<sequence>MSDGKTIVNEKTIVESEQESAPAPEVNMDAVVNDASNMGHTLPLHDEVSQGQLDWSDMAPVEEFDQVAKERGVGPVPQGAEGLTDSMSKRISKMKQQEQERIAGKDQVIAEKDSIIAAREQQINQLTKMSQEYQKLQSSYVPPQGDVTEVDGQIAAMDQRLQDEGDTFTAAEVAQHMQQRHDLQIKKQEVASSQVHAQQLVHEQQKMREQSDNFVRENYNFINDPKSEYYKTLKEQAYPMLENIIGPHFKNHPQDMVMAAELSQLMVDANKYQQIMGNRPAPRQQAAPMAGNVTPQSQPSQRQPDFRQAANNLRGSEVSDFASMLRQRGHSWRP</sequence>
<proteinExistence type="predicted"/>
<organism evidence="2">
    <name type="scientific">marine metagenome</name>
    <dbReference type="NCBI Taxonomy" id="408172"/>
    <lineage>
        <taxon>unclassified sequences</taxon>
        <taxon>metagenomes</taxon>
        <taxon>ecological metagenomes</taxon>
    </lineage>
</organism>